<name>A0AAN9PIN6_CLITE</name>
<accession>A0AAN9PIN6</accession>
<feature type="region of interest" description="Disordered" evidence="1">
    <location>
        <begin position="1"/>
        <end position="45"/>
    </location>
</feature>
<evidence type="ECO:0000256" key="1">
    <source>
        <dbReference type="SAM" id="MobiDB-lite"/>
    </source>
</evidence>
<evidence type="ECO:0000313" key="3">
    <source>
        <dbReference type="Proteomes" id="UP001359559"/>
    </source>
</evidence>
<protein>
    <submittedName>
        <fullName evidence="2">Uncharacterized protein</fullName>
    </submittedName>
</protein>
<dbReference type="AlphaFoldDB" id="A0AAN9PIN6"/>
<keyword evidence="3" id="KW-1185">Reference proteome</keyword>
<dbReference type="Proteomes" id="UP001359559">
    <property type="component" value="Unassembled WGS sequence"/>
</dbReference>
<dbReference type="EMBL" id="JAYKXN010000003">
    <property type="protein sequence ID" value="KAK7300845.1"/>
    <property type="molecule type" value="Genomic_DNA"/>
</dbReference>
<feature type="compositionally biased region" description="Basic and acidic residues" evidence="1">
    <location>
        <begin position="11"/>
        <end position="45"/>
    </location>
</feature>
<dbReference type="Gene3D" id="3.30.310.80">
    <property type="entry name" value="Kinase associated domain 1, KA1"/>
    <property type="match status" value="1"/>
</dbReference>
<reference evidence="2 3" key="1">
    <citation type="submission" date="2024-01" db="EMBL/GenBank/DDBJ databases">
        <title>The genomes of 5 underutilized Papilionoideae crops provide insights into root nodulation and disease resistance.</title>
        <authorList>
            <person name="Yuan L."/>
        </authorList>
    </citation>
    <scope>NUCLEOTIDE SEQUENCE [LARGE SCALE GENOMIC DNA]</scope>
    <source>
        <strain evidence="2">LY-2023</strain>
        <tissue evidence="2">Leaf</tissue>
    </source>
</reference>
<proteinExistence type="predicted"/>
<sequence>MPSTVEEEHLDYDSDLKNDKRSHIMRQRHEASDKEHDNELHHSVERLDTTLNTVPTRLVMGYPTKTVSLPTAAERKEAEGVAGKEREQMVFLREGGEVAKKLNFRVMGKMEFAVRMLGDDEGRKGKLTMKEKVFEVAPEVAKRQ</sequence>
<gene>
    <name evidence="2" type="ORF">RJT34_11696</name>
</gene>
<organism evidence="2 3">
    <name type="scientific">Clitoria ternatea</name>
    <name type="common">Butterfly pea</name>
    <dbReference type="NCBI Taxonomy" id="43366"/>
    <lineage>
        <taxon>Eukaryota</taxon>
        <taxon>Viridiplantae</taxon>
        <taxon>Streptophyta</taxon>
        <taxon>Embryophyta</taxon>
        <taxon>Tracheophyta</taxon>
        <taxon>Spermatophyta</taxon>
        <taxon>Magnoliopsida</taxon>
        <taxon>eudicotyledons</taxon>
        <taxon>Gunneridae</taxon>
        <taxon>Pentapetalae</taxon>
        <taxon>rosids</taxon>
        <taxon>fabids</taxon>
        <taxon>Fabales</taxon>
        <taxon>Fabaceae</taxon>
        <taxon>Papilionoideae</taxon>
        <taxon>50 kb inversion clade</taxon>
        <taxon>NPAAA clade</taxon>
        <taxon>indigoferoid/millettioid clade</taxon>
        <taxon>Phaseoleae</taxon>
        <taxon>Clitoria</taxon>
    </lineage>
</organism>
<evidence type="ECO:0000313" key="2">
    <source>
        <dbReference type="EMBL" id="KAK7300845.1"/>
    </source>
</evidence>
<comment type="caution">
    <text evidence="2">The sequence shown here is derived from an EMBL/GenBank/DDBJ whole genome shotgun (WGS) entry which is preliminary data.</text>
</comment>